<dbReference type="PANTHER" id="PTHR10146:SF14">
    <property type="entry name" value="PYRIDOXAL PHOSPHATE HOMEOSTASIS PROTEIN"/>
    <property type="match status" value="1"/>
</dbReference>
<keyword evidence="1 2" id="KW-0663">Pyridoxal phosphate</keyword>
<name>A0A379DIY7_9PORP</name>
<dbReference type="PIRSF" id="PIRSF004848">
    <property type="entry name" value="YBL036c_PLPDEIII"/>
    <property type="match status" value="1"/>
</dbReference>
<comment type="function">
    <text evidence="2">Pyridoxal 5'-phosphate (PLP)-binding protein, which is involved in PLP homeostasis.</text>
</comment>
<evidence type="ECO:0000313" key="7">
    <source>
        <dbReference type="Proteomes" id="UP000254263"/>
    </source>
</evidence>
<dbReference type="HAMAP" id="MF_02087">
    <property type="entry name" value="PLP_homeostasis"/>
    <property type="match status" value="1"/>
</dbReference>
<sequence length="236" mass="26839">MSQENSIIAARLLSLKKELGDCCRLVAVSKFHPSGSIREAYRAGQRIFGENRAQELVAKYDELKDELKDVEWHFIGSLQSNKVKFLVPFVSLIQSVSSQKLLDEIEKQAAKIDRVVDILLEVHVAKEETKSGFSVNDVYQVVKTLIESGLYTHIRLRGLMTMATNTDDEQLIRREFHSVSELFYRIKRDFALPDFDELSMGMSNDYPLAIAEGATLVRIGTSIFGEREYNVDSNKK</sequence>
<dbReference type="Gene3D" id="3.20.20.10">
    <property type="entry name" value="Alanine racemase"/>
    <property type="match status" value="1"/>
</dbReference>
<feature type="modified residue" description="N6-(pyridoxal phosphate)lysine" evidence="2 3">
    <location>
        <position position="30"/>
    </location>
</feature>
<dbReference type="CDD" id="cd00635">
    <property type="entry name" value="PLPDE_III_YBL036c_like"/>
    <property type="match status" value="1"/>
</dbReference>
<evidence type="ECO:0000256" key="3">
    <source>
        <dbReference type="PIRSR" id="PIRSR004848-1"/>
    </source>
</evidence>
<evidence type="ECO:0000313" key="6">
    <source>
        <dbReference type="EMBL" id="SUB78291.1"/>
    </source>
</evidence>
<comment type="cofactor">
    <cofactor evidence="3">
        <name>pyridoxal 5'-phosphate</name>
        <dbReference type="ChEBI" id="CHEBI:597326"/>
    </cofactor>
</comment>
<dbReference type="NCBIfam" id="TIGR00044">
    <property type="entry name" value="YggS family pyridoxal phosphate-dependent enzyme"/>
    <property type="match status" value="1"/>
</dbReference>
<organism evidence="6 7">
    <name type="scientific">Porphyromonas macacae</name>
    <dbReference type="NCBI Taxonomy" id="28115"/>
    <lineage>
        <taxon>Bacteria</taxon>
        <taxon>Pseudomonadati</taxon>
        <taxon>Bacteroidota</taxon>
        <taxon>Bacteroidia</taxon>
        <taxon>Bacteroidales</taxon>
        <taxon>Porphyromonadaceae</taxon>
        <taxon>Porphyromonas</taxon>
    </lineage>
</organism>
<reference evidence="6 7" key="1">
    <citation type="submission" date="2018-06" db="EMBL/GenBank/DDBJ databases">
        <authorList>
            <consortium name="Pathogen Informatics"/>
            <person name="Doyle S."/>
        </authorList>
    </citation>
    <scope>NUCLEOTIDE SEQUENCE [LARGE SCALE GENOMIC DNA]</scope>
    <source>
        <strain evidence="6 7">NCTC13100</strain>
    </source>
</reference>
<dbReference type="FunFam" id="3.20.20.10:FF:000018">
    <property type="entry name" value="Pyridoxal phosphate homeostasis protein"/>
    <property type="match status" value="1"/>
</dbReference>
<protein>
    <recommendedName>
        <fullName evidence="2">Pyridoxal phosphate homeostasis protein</fullName>
        <shortName evidence="2">PLP homeostasis protein</shortName>
    </recommendedName>
</protein>
<accession>A0A379DIY7</accession>
<gene>
    <name evidence="6" type="ORF">NCTC13100_01446</name>
</gene>
<dbReference type="PANTHER" id="PTHR10146">
    <property type="entry name" value="PROLINE SYNTHETASE CO-TRANSCRIBED BACTERIAL HOMOLOG PROTEIN"/>
    <property type="match status" value="1"/>
</dbReference>
<dbReference type="AlphaFoldDB" id="A0A379DIY7"/>
<feature type="domain" description="Alanine racemase N-terminal" evidence="5">
    <location>
        <begin position="8"/>
        <end position="227"/>
    </location>
</feature>
<dbReference type="Proteomes" id="UP000254263">
    <property type="component" value="Unassembled WGS sequence"/>
</dbReference>
<comment type="similarity">
    <text evidence="2 4">Belongs to the pyridoxal phosphate-binding protein YggS/PROSC family.</text>
</comment>
<dbReference type="Pfam" id="PF01168">
    <property type="entry name" value="Ala_racemase_N"/>
    <property type="match status" value="1"/>
</dbReference>
<evidence type="ECO:0000256" key="1">
    <source>
        <dbReference type="ARBA" id="ARBA00022898"/>
    </source>
</evidence>
<evidence type="ECO:0000259" key="5">
    <source>
        <dbReference type="Pfam" id="PF01168"/>
    </source>
</evidence>
<dbReference type="EMBL" id="UGTI01000001">
    <property type="protein sequence ID" value="SUB78291.1"/>
    <property type="molecule type" value="Genomic_DNA"/>
</dbReference>
<dbReference type="GO" id="GO:0030170">
    <property type="term" value="F:pyridoxal phosphate binding"/>
    <property type="evidence" value="ECO:0007669"/>
    <property type="project" value="UniProtKB-UniRule"/>
</dbReference>
<dbReference type="InterPro" id="IPR029066">
    <property type="entry name" value="PLP-binding_barrel"/>
</dbReference>
<dbReference type="InterPro" id="IPR001608">
    <property type="entry name" value="Ala_racemase_N"/>
</dbReference>
<evidence type="ECO:0000256" key="4">
    <source>
        <dbReference type="RuleBase" id="RU004514"/>
    </source>
</evidence>
<dbReference type="InterPro" id="IPR011078">
    <property type="entry name" value="PyrdxlP_homeostasis"/>
</dbReference>
<dbReference type="PROSITE" id="PS01211">
    <property type="entry name" value="UPF0001"/>
    <property type="match status" value="1"/>
</dbReference>
<dbReference type="SUPFAM" id="SSF51419">
    <property type="entry name" value="PLP-binding barrel"/>
    <property type="match status" value="1"/>
</dbReference>
<proteinExistence type="inferred from homology"/>
<dbReference type="RefSeq" id="WP_040575323.1">
    <property type="nucleotide sequence ID" value="NZ_UGTI01000001.1"/>
</dbReference>
<evidence type="ECO:0000256" key="2">
    <source>
        <dbReference type="HAMAP-Rule" id="MF_02087"/>
    </source>
</evidence>